<evidence type="ECO:0000256" key="1">
    <source>
        <dbReference type="SAM" id="Phobius"/>
    </source>
</evidence>
<protein>
    <submittedName>
        <fullName evidence="2">DUF4112 domain-containing protein</fullName>
    </submittedName>
</protein>
<evidence type="ECO:0000313" key="3">
    <source>
        <dbReference type="Proteomes" id="UP001379235"/>
    </source>
</evidence>
<evidence type="ECO:0000313" key="2">
    <source>
        <dbReference type="EMBL" id="MEJ6010644.1"/>
    </source>
</evidence>
<gene>
    <name evidence="2" type="ORF">WG900_12030</name>
</gene>
<keyword evidence="3" id="KW-1185">Reference proteome</keyword>
<dbReference type="PANTHER" id="PTHR35519:SF2">
    <property type="entry name" value="PH DOMAIN PROTEIN"/>
    <property type="match status" value="1"/>
</dbReference>
<dbReference type="PANTHER" id="PTHR35519">
    <property type="entry name" value="MEMBRANE PROTEINS"/>
    <property type="match status" value="1"/>
</dbReference>
<feature type="transmembrane region" description="Helical" evidence="1">
    <location>
        <begin position="92"/>
        <end position="112"/>
    </location>
</feature>
<keyword evidence="1" id="KW-0472">Membrane</keyword>
<dbReference type="InterPro" id="IPR025187">
    <property type="entry name" value="DUF4112"/>
</dbReference>
<dbReference type="EMBL" id="JBBHJY010000005">
    <property type="protein sequence ID" value="MEJ6010644.1"/>
    <property type="molecule type" value="Genomic_DNA"/>
</dbReference>
<dbReference type="Proteomes" id="UP001379235">
    <property type="component" value="Unassembled WGS sequence"/>
</dbReference>
<comment type="caution">
    <text evidence="2">The sequence shown here is derived from an EMBL/GenBank/DDBJ whole genome shotgun (WGS) entry which is preliminary data.</text>
</comment>
<proteinExistence type="predicted"/>
<keyword evidence="1" id="KW-0812">Transmembrane</keyword>
<accession>A0ABU8SAX1</accession>
<keyword evidence="1" id="KW-1133">Transmembrane helix</keyword>
<name>A0ABU8SAX1_9SPHN</name>
<feature type="transmembrane region" description="Helical" evidence="1">
    <location>
        <begin position="51"/>
        <end position="72"/>
    </location>
</feature>
<dbReference type="Pfam" id="PF13430">
    <property type="entry name" value="DUF4112"/>
    <property type="match status" value="1"/>
</dbReference>
<reference evidence="2 3" key="1">
    <citation type="submission" date="2024-03" db="EMBL/GenBank/DDBJ databases">
        <authorList>
            <person name="Jo J.-H."/>
        </authorList>
    </citation>
    <scope>NUCLEOTIDE SEQUENCE [LARGE SCALE GENOMIC DNA]</scope>
    <source>
        <strain evidence="2 3">AS3R-12</strain>
    </source>
</reference>
<sequence length="138" mass="15687">MELPKTARRMEMQIPLGTSPADVRQRIEAMERILERVVTIPVLRSKVGLDAIVGLIPFAGDLLTAMMGIYAVWEARNLGLPRWKQWRMIANIGFDTAIGTIPVAGDLFDFLYRSNTRNLKIIRAHLDRHHPETRVIEG</sequence>
<dbReference type="RefSeq" id="WP_339967392.1">
    <property type="nucleotide sequence ID" value="NZ_JBBHJY010000005.1"/>
</dbReference>
<organism evidence="2 3">
    <name type="scientific">Novosphingobium aquae</name>
    <dbReference type="NCBI Taxonomy" id="3133435"/>
    <lineage>
        <taxon>Bacteria</taxon>
        <taxon>Pseudomonadati</taxon>
        <taxon>Pseudomonadota</taxon>
        <taxon>Alphaproteobacteria</taxon>
        <taxon>Sphingomonadales</taxon>
        <taxon>Sphingomonadaceae</taxon>
        <taxon>Novosphingobium</taxon>
    </lineage>
</organism>